<name>A0A939D9Q6_CLOAM</name>
<sequence length="92" mass="10313">MAGLFEKFGEVAKTAADKTSDAIELARLNSKVAKEEQKIKTLKEEIGDHFLELFKAGALEETFLAEKARAVEECEKEKASYEEMMKGIKTKI</sequence>
<evidence type="ECO:0000313" key="2">
    <source>
        <dbReference type="EMBL" id="MBN7773313.1"/>
    </source>
</evidence>
<dbReference type="Proteomes" id="UP000664545">
    <property type="component" value="Unassembled WGS sequence"/>
</dbReference>
<proteinExistence type="predicted"/>
<dbReference type="AlphaFoldDB" id="A0A939D9Q6"/>
<organism evidence="2 3">
    <name type="scientific">Clostridium aminobutyricum</name>
    <dbReference type="NCBI Taxonomy" id="33953"/>
    <lineage>
        <taxon>Bacteria</taxon>
        <taxon>Bacillati</taxon>
        <taxon>Bacillota</taxon>
        <taxon>Clostridia</taxon>
        <taxon>Eubacteriales</taxon>
        <taxon>Clostridiaceae</taxon>
        <taxon>Clostridium</taxon>
    </lineage>
</organism>
<reference evidence="2" key="1">
    <citation type="submission" date="2021-02" db="EMBL/GenBank/DDBJ databases">
        <title>Abyssanaerobacter marinus gen.nov., sp., nov, anaerobic bacterium isolated from the Onnuri vent field of Indian Ocean and suggestion of Mogibacteriaceae fam. nov., and proposal of reclassification of ambiguous this family's genus member.</title>
        <authorList>
            <person name="Kim Y.J."/>
            <person name="Yang J.-A."/>
        </authorList>
    </citation>
    <scope>NUCLEOTIDE SEQUENCE</scope>
    <source>
        <strain evidence="2">DSM 2634</strain>
    </source>
</reference>
<dbReference type="EMBL" id="JAFJZZ010000002">
    <property type="protein sequence ID" value="MBN7773313.1"/>
    <property type="molecule type" value="Genomic_DNA"/>
</dbReference>
<evidence type="ECO:0000256" key="1">
    <source>
        <dbReference type="SAM" id="Coils"/>
    </source>
</evidence>
<accession>A0A939D9Q6</accession>
<keyword evidence="1" id="KW-0175">Coiled coil</keyword>
<evidence type="ECO:0000313" key="3">
    <source>
        <dbReference type="Proteomes" id="UP000664545"/>
    </source>
</evidence>
<keyword evidence="3" id="KW-1185">Reference proteome</keyword>
<comment type="caution">
    <text evidence="2">The sequence shown here is derived from an EMBL/GenBank/DDBJ whole genome shotgun (WGS) entry which is preliminary data.</text>
</comment>
<gene>
    <name evidence="2" type="ORF">JYB65_08065</name>
</gene>
<protein>
    <submittedName>
        <fullName evidence="2">Uncharacterized protein</fullName>
    </submittedName>
</protein>
<feature type="coiled-coil region" evidence="1">
    <location>
        <begin position="25"/>
        <end position="91"/>
    </location>
</feature>
<dbReference type="RefSeq" id="WP_206582136.1">
    <property type="nucleotide sequence ID" value="NZ_JAFJZZ010000002.1"/>
</dbReference>